<sequence>MLICGATTVSGSYTFPKLLAAAMTALVLTGCSGYHPAPKAFHEAVIQPYQLDAGDRLRITVFEQDGLTGIYSVDQAGYIAFPLVGAVAARGRTVQQLEATIAAELRKGFLRDPDVSVEVDRYRSFFIMGEVGQAGQYNYVAGMTVQNAIAIAGGFTSRANQRNADITRKINGEVMTGRVLISDPIMAGDTIYVRERFF</sequence>
<dbReference type="EMBL" id="JAHWQX010000004">
    <property type="protein sequence ID" value="MBW3098790.1"/>
    <property type="molecule type" value="Genomic_DNA"/>
</dbReference>
<name>A0ABS6WUQ9_9HYPH</name>
<evidence type="ECO:0000256" key="1">
    <source>
        <dbReference type="ARBA" id="ARBA00022729"/>
    </source>
</evidence>
<keyword evidence="1" id="KW-0732">Signal</keyword>
<dbReference type="InterPro" id="IPR049712">
    <property type="entry name" value="Poly_export"/>
</dbReference>
<evidence type="ECO:0000313" key="4">
    <source>
        <dbReference type="EMBL" id="MBW3098790.1"/>
    </source>
</evidence>
<feature type="domain" description="Polysaccharide export protein N-terminal" evidence="2">
    <location>
        <begin position="47"/>
        <end position="119"/>
    </location>
</feature>
<comment type="caution">
    <text evidence="4">The sequence shown here is derived from an EMBL/GenBank/DDBJ whole genome shotgun (WGS) entry which is preliminary data.</text>
</comment>
<dbReference type="InterPro" id="IPR003715">
    <property type="entry name" value="Poly_export_N"/>
</dbReference>
<evidence type="ECO:0000313" key="5">
    <source>
        <dbReference type="Proteomes" id="UP001430804"/>
    </source>
</evidence>
<dbReference type="InterPro" id="IPR019554">
    <property type="entry name" value="Soluble_ligand-bd"/>
</dbReference>
<evidence type="ECO:0000259" key="3">
    <source>
        <dbReference type="Pfam" id="PF10531"/>
    </source>
</evidence>
<dbReference type="PANTHER" id="PTHR33619">
    <property type="entry name" value="POLYSACCHARIDE EXPORT PROTEIN GFCE-RELATED"/>
    <property type="match status" value="1"/>
</dbReference>
<dbReference type="Proteomes" id="UP001430804">
    <property type="component" value="Unassembled WGS sequence"/>
</dbReference>
<proteinExistence type="predicted"/>
<dbReference type="Pfam" id="PF10531">
    <property type="entry name" value="SLBB"/>
    <property type="match status" value="1"/>
</dbReference>
<evidence type="ECO:0000259" key="2">
    <source>
        <dbReference type="Pfam" id="PF02563"/>
    </source>
</evidence>
<gene>
    <name evidence="4" type="ORF">KY465_16015</name>
</gene>
<protein>
    <submittedName>
        <fullName evidence="4">Polysaccharide export protein</fullName>
    </submittedName>
</protein>
<feature type="domain" description="Soluble ligand binding" evidence="3">
    <location>
        <begin position="125"/>
        <end position="177"/>
    </location>
</feature>
<organism evidence="4 5">
    <name type="scientific">Pseudohoeflea coraliihabitans</name>
    <dbReference type="NCBI Taxonomy" id="2860393"/>
    <lineage>
        <taxon>Bacteria</taxon>
        <taxon>Pseudomonadati</taxon>
        <taxon>Pseudomonadota</taxon>
        <taxon>Alphaproteobacteria</taxon>
        <taxon>Hyphomicrobiales</taxon>
        <taxon>Rhizobiaceae</taxon>
        <taxon>Pseudohoeflea</taxon>
    </lineage>
</organism>
<dbReference type="Pfam" id="PF02563">
    <property type="entry name" value="Poly_export"/>
    <property type="match status" value="1"/>
</dbReference>
<accession>A0ABS6WUQ9</accession>
<dbReference type="PANTHER" id="PTHR33619:SF3">
    <property type="entry name" value="POLYSACCHARIDE EXPORT PROTEIN GFCE-RELATED"/>
    <property type="match status" value="1"/>
</dbReference>
<keyword evidence="5" id="KW-1185">Reference proteome</keyword>
<reference evidence="4" key="1">
    <citation type="submission" date="2021-07" db="EMBL/GenBank/DDBJ databases">
        <title>Pseudohoeflea marina sp. nov. a polyhydroxyalcanoate-producing bacterium.</title>
        <authorList>
            <person name="Zheng W."/>
            <person name="Yu S."/>
            <person name="Huang Y."/>
        </authorList>
    </citation>
    <scope>NUCLEOTIDE SEQUENCE</scope>
    <source>
        <strain evidence="4">DP4N28-3</strain>
    </source>
</reference>